<dbReference type="Gene3D" id="3.40.50.150">
    <property type="entry name" value="Vaccinia Virus protein VP39"/>
    <property type="match status" value="1"/>
</dbReference>
<sequence>MTEGFTQSERFVLKTDGESYDDFYAKVYDRIHLPEDRTTTELSQILKITGADDNSVFLDVGTGTGETLRHLSESGAKCVGIEKSPAMVAQTATKTDAPVKQADVLEPMAFERASFTHILCLYQTIYEIANKPAFFTNCRYWLRGGGYLVIHLVNKERFNTVVPVGTPPLIDNPQKYTSKRIVRTEVDFGNFEYVAKYDICDGKCSTFVETFTDAATRNVRQNERKLFMESEQDILAMAGKCGFSQVGKVTVETDEHQAYYILS</sequence>
<dbReference type="GO" id="GO:0008757">
    <property type="term" value="F:S-adenosylmethionine-dependent methyltransferase activity"/>
    <property type="evidence" value="ECO:0007669"/>
    <property type="project" value="InterPro"/>
</dbReference>
<reference evidence="2" key="1">
    <citation type="journal article" date="2020" name="Nature">
        <title>Giant virus diversity and host interactions through global metagenomics.</title>
        <authorList>
            <person name="Schulz F."/>
            <person name="Roux S."/>
            <person name="Paez-Espino D."/>
            <person name="Jungbluth S."/>
            <person name="Walsh D.A."/>
            <person name="Denef V.J."/>
            <person name="McMahon K.D."/>
            <person name="Konstantinidis K.T."/>
            <person name="Eloe-Fadrosh E.A."/>
            <person name="Kyrpides N.C."/>
            <person name="Woyke T."/>
        </authorList>
    </citation>
    <scope>NUCLEOTIDE SEQUENCE</scope>
    <source>
        <strain evidence="2">GVMAG-M-3300010157-4</strain>
    </source>
</reference>
<dbReference type="InterPro" id="IPR029063">
    <property type="entry name" value="SAM-dependent_MTases_sf"/>
</dbReference>
<evidence type="ECO:0000313" key="2">
    <source>
        <dbReference type="EMBL" id="QHS87381.1"/>
    </source>
</evidence>
<dbReference type="SUPFAM" id="SSF53335">
    <property type="entry name" value="S-adenosyl-L-methionine-dependent methyltransferases"/>
    <property type="match status" value="1"/>
</dbReference>
<dbReference type="Pfam" id="PF08241">
    <property type="entry name" value="Methyltransf_11"/>
    <property type="match status" value="1"/>
</dbReference>
<dbReference type="EMBL" id="MN739080">
    <property type="protein sequence ID" value="QHS87381.1"/>
    <property type="molecule type" value="Genomic_DNA"/>
</dbReference>
<name>A0A6C0B6S0_9ZZZZ</name>
<dbReference type="AlphaFoldDB" id="A0A6C0B6S0"/>
<proteinExistence type="predicted"/>
<protein>
    <recommendedName>
        <fullName evidence="1">Methyltransferase type 11 domain-containing protein</fullName>
    </recommendedName>
</protein>
<accession>A0A6C0B6S0</accession>
<dbReference type="CDD" id="cd02440">
    <property type="entry name" value="AdoMet_MTases"/>
    <property type="match status" value="1"/>
</dbReference>
<dbReference type="InterPro" id="IPR013216">
    <property type="entry name" value="Methyltransf_11"/>
</dbReference>
<feature type="domain" description="Methyltransferase type 11" evidence="1">
    <location>
        <begin position="58"/>
        <end position="150"/>
    </location>
</feature>
<organism evidence="2">
    <name type="scientific">viral metagenome</name>
    <dbReference type="NCBI Taxonomy" id="1070528"/>
    <lineage>
        <taxon>unclassified sequences</taxon>
        <taxon>metagenomes</taxon>
        <taxon>organismal metagenomes</taxon>
    </lineage>
</organism>
<evidence type="ECO:0000259" key="1">
    <source>
        <dbReference type="Pfam" id="PF08241"/>
    </source>
</evidence>